<feature type="compositionally biased region" description="Basic and acidic residues" evidence="2">
    <location>
        <begin position="920"/>
        <end position="937"/>
    </location>
</feature>
<dbReference type="PROSITE" id="PS50158">
    <property type="entry name" value="ZF_CCHC"/>
    <property type="match status" value="1"/>
</dbReference>
<dbReference type="PANTHER" id="PTHR11439">
    <property type="entry name" value="GAG-POL-RELATED RETROTRANSPOSON"/>
    <property type="match status" value="1"/>
</dbReference>
<comment type="caution">
    <text evidence="4">The sequence shown here is derived from an EMBL/GenBank/DDBJ whole genome shotgun (WGS) entry which is preliminary data.</text>
</comment>
<evidence type="ECO:0000313" key="4">
    <source>
        <dbReference type="EMBL" id="GEU77028.1"/>
    </source>
</evidence>
<feature type="compositionally biased region" description="Basic residues" evidence="2">
    <location>
        <begin position="1567"/>
        <end position="1584"/>
    </location>
</feature>
<dbReference type="InterPro" id="IPR013103">
    <property type="entry name" value="RVT_2"/>
</dbReference>
<dbReference type="InterPro" id="IPR025724">
    <property type="entry name" value="GAG-pre-integrase_dom"/>
</dbReference>
<feature type="region of interest" description="Disordered" evidence="2">
    <location>
        <begin position="1552"/>
        <end position="1594"/>
    </location>
</feature>
<dbReference type="Gene3D" id="4.10.60.10">
    <property type="entry name" value="Zinc finger, CCHC-type"/>
    <property type="match status" value="1"/>
</dbReference>
<keyword evidence="1" id="KW-0863">Zinc-finger</keyword>
<evidence type="ECO:0000259" key="3">
    <source>
        <dbReference type="PROSITE" id="PS50158"/>
    </source>
</evidence>
<sequence length="1704" mass="193800">MTDYSLWEFILNGDSPTLTRIVDDIVQVIAPTTADQRLAKKNELKARGTLLMALLDKHQLKFNIHKDAKYLIETIEKRLQKLISQLEILADPEDQSLDDLFKNLKIYEAEVKSSSFTSHTTQNIAFVSSNNTDNTNELVSAVPSVSVASTKTPVSTLPNADNLSDAVIYSFFASQSNSPQLDNEALKQIYADDLEEMDLKWQMAMLTMRDRRFLQRTGRNLGANRTTAIGFDMSKVECYNCHRRGHFERECRSPKDTRNKDTQRRTVPVETSTSNDLVSECDGVGSYDWSFPTDKEPTNYAIMTFTSSSSFSSSGSDNKVAPCSKACSKAYATLQSHYDKLTVDFRKSQFHVLSYKSGLESVKARLVVYQQNENMFEEDIKLLKLDVIQITDKTGLRYDNQVFNSHMFDCDELSSSKSDDSVPTSPVNDRYKSSEGYHVVPPPYTRTFMPPKLNLFFHDAPTVRHLLSQLSILTKLQTLGHAFQSLEVLSIPGLEKLVLFVKVCKSLNHLIKDCDYYEKKMVQKPVWNHAMRVNHQNSAKMTHPHYNKHVVPTTILTRSRLIPFNGARPVTTVVSLPTVNSLKPVKHVVTKAHSPIRRPINHRPAPKNSNFYQKVTTIKAKKVNAVQGTKGMWVWKPKCTVLNHVSKLTSASMTLKQFYYTDALGRSKNQWRICCIWWESKGGKGKIKTCKLDFDDVYFVKELKFNMFSVSQMCDKKNSVLFTDIECVVLSSDFKLPNENHVLLRVPRENNMYNVDLKNVVPSGDLTCLFAKATLDESNLWHRKLGHINFKIMNKLVKGNLVSGLPSKVFKNNHTCVACKKGKQHRASWSGPKWLFDIDTLTQSMNYQPVVVGNQPNHNAGIQENLNVGKVGKETKSAQKYVFLPLWSTGSKNSQNTDANAAFDVNENENEVHVSPSSSDKPKKHDEKAKREAKGKSPIDLSTGVRDLRDEFKEFSVNNTNRVNAASAPVTAVGLNPTNSTNNFNVASPSDNVVSTKFEISRKSSFVDPSHYPDELDMSALEDIIYSDDEEDVGAEADFSYSKTNISVRPIPTTRVHKDHHVSQIIGELTTAPQTRSMERMNPREYTNHSKILVRLKTYKEELLQFKMQRVWVLVDLPKGKRAIGSKWVFRNKKDERGIVIRNKARLAAWGHTQEEGIDYEEVFSSVARIEAIRLFLAYASFMGFMVYQMEVKSAFLYGTIKEEVYVCQPLGFEDPDYPDKVYKVVKVYVDDIIFGSTNKELCKAFEKLMKDKFQTSLMRELTLFFILQVKQKEHRIFISQDKYVAEILRMFGLIDGKSASTPIDTEMPLLKDPDGEDVDVHIYIVKMIFRYLKGKPHLGLWYSKDSPFNLVTYSDSNYAGASLDRKSTTGGCQFLSRRLISWQCKKQIVVATSSTGLNMKKVVVTADTIRQDLRLDDADGVECLPNEEIFTELARMGYKKLPPKLIFYKALFSAQWKFLIHMIVQCISRNFNFSKYILDNMIRNVDSPSKFLMYPQFLQVMINAQVDDLSSYTTKYTSPALTQKVFANMRRIGKGFSGVETPLFDTMLVQPQANAENEDDNERVKKLERKRRSKHSGLKRLRKVGTSQRVESSNDTIIDAQEDASKQGGIAELDVDEDVTLVDVDTIVEMDADIQGRMEEDNTVVKEINAAKPEPIVFDDEDVTMTMAQTLIKMKAEKARILDEQLAKRLEDEEIEQAAAREK</sequence>
<dbReference type="Pfam" id="PF07727">
    <property type="entry name" value="RVT_2"/>
    <property type="match status" value="1"/>
</dbReference>
<evidence type="ECO:0000256" key="1">
    <source>
        <dbReference type="PROSITE-ProRule" id="PRU00047"/>
    </source>
</evidence>
<dbReference type="GO" id="GO:0003676">
    <property type="term" value="F:nucleic acid binding"/>
    <property type="evidence" value="ECO:0007669"/>
    <property type="project" value="InterPro"/>
</dbReference>
<gene>
    <name evidence="4" type="ORF">Tci_049006</name>
</gene>
<dbReference type="SUPFAM" id="SSF57756">
    <property type="entry name" value="Retrovirus zinc finger-like domains"/>
    <property type="match status" value="1"/>
</dbReference>
<dbReference type="InterPro" id="IPR036875">
    <property type="entry name" value="Znf_CCHC_sf"/>
</dbReference>
<feature type="region of interest" description="Disordered" evidence="2">
    <location>
        <begin position="414"/>
        <end position="434"/>
    </location>
</feature>
<proteinExistence type="predicted"/>
<protein>
    <recommendedName>
        <fullName evidence="3">CCHC-type domain-containing protein</fullName>
    </recommendedName>
</protein>
<organism evidence="4">
    <name type="scientific">Tanacetum cinerariifolium</name>
    <name type="common">Dalmatian daisy</name>
    <name type="synonym">Chrysanthemum cinerariifolium</name>
    <dbReference type="NCBI Taxonomy" id="118510"/>
    <lineage>
        <taxon>Eukaryota</taxon>
        <taxon>Viridiplantae</taxon>
        <taxon>Streptophyta</taxon>
        <taxon>Embryophyta</taxon>
        <taxon>Tracheophyta</taxon>
        <taxon>Spermatophyta</taxon>
        <taxon>Magnoliopsida</taxon>
        <taxon>eudicotyledons</taxon>
        <taxon>Gunneridae</taxon>
        <taxon>Pentapetalae</taxon>
        <taxon>asterids</taxon>
        <taxon>campanulids</taxon>
        <taxon>Asterales</taxon>
        <taxon>Asteraceae</taxon>
        <taxon>Asteroideae</taxon>
        <taxon>Anthemideae</taxon>
        <taxon>Anthemidinae</taxon>
        <taxon>Tanacetum</taxon>
    </lineage>
</organism>
<feature type="region of interest" description="Disordered" evidence="2">
    <location>
        <begin position="908"/>
        <end position="942"/>
    </location>
</feature>
<dbReference type="PANTHER" id="PTHR11439:SF495">
    <property type="entry name" value="REVERSE TRANSCRIPTASE, RNA-DEPENDENT DNA POLYMERASE-RELATED"/>
    <property type="match status" value="1"/>
</dbReference>
<keyword evidence="1" id="KW-0479">Metal-binding</keyword>
<evidence type="ECO:0000256" key="2">
    <source>
        <dbReference type="SAM" id="MobiDB-lite"/>
    </source>
</evidence>
<feature type="region of interest" description="Disordered" evidence="2">
    <location>
        <begin position="250"/>
        <end position="275"/>
    </location>
</feature>
<dbReference type="SMART" id="SM00343">
    <property type="entry name" value="ZnF_C2HC"/>
    <property type="match status" value="1"/>
</dbReference>
<feature type="domain" description="CCHC-type" evidence="3">
    <location>
        <begin position="238"/>
        <end position="253"/>
    </location>
</feature>
<feature type="compositionally biased region" description="Basic and acidic residues" evidence="2">
    <location>
        <begin position="250"/>
        <end position="264"/>
    </location>
</feature>
<dbReference type="Pfam" id="PF13976">
    <property type="entry name" value="gag_pre-integrs"/>
    <property type="match status" value="1"/>
</dbReference>
<dbReference type="EMBL" id="BKCJ010007391">
    <property type="protein sequence ID" value="GEU77028.1"/>
    <property type="molecule type" value="Genomic_DNA"/>
</dbReference>
<reference evidence="4" key="1">
    <citation type="journal article" date="2019" name="Sci. Rep.">
        <title>Draft genome of Tanacetum cinerariifolium, the natural source of mosquito coil.</title>
        <authorList>
            <person name="Yamashiro T."/>
            <person name="Shiraishi A."/>
            <person name="Satake H."/>
            <person name="Nakayama K."/>
        </authorList>
    </citation>
    <scope>NUCLEOTIDE SEQUENCE</scope>
</reference>
<feature type="compositionally biased region" description="Low complexity" evidence="2">
    <location>
        <begin position="414"/>
        <end position="425"/>
    </location>
</feature>
<dbReference type="InterPro" id="IPR001878">
    <property type="entry name" value="Znf_CCHC"/>
</dbReference>
<dbReference type="GO" id="GO:0008270">
    <property type="term" value="F:zinc ion binding"/>
    <property type="evidence" value="ECO:0007669"/>
    <property type="project" value="UniProtKB-KW"/>
</dbReference>
<keyword evidence="1" id="KW-0862">Zinc</keyword>
<accession>A0A6L2MSR4</accession>
<name>A0A6L2MSR4_TANCI</name>